<dbReference type="AlphaFoldDB" id="A0A804IRD4"/>
<dbReference type="InterPro" id="IPR002068">
    <property type="entry name" value="A-crystallin/Hsp20_dom"/>
</dbReference>
<evidence type="ECO:0000259" key="4">
    <source>
        <dbReference type="PROSITE" id="PS01031"/>
    </source>
</evidence>
<keyword evidence="1" id="KW-0346">Stress response</keyword>
<proteinExistence type="inferred from homology"/>
<protein>
    <submittedName>
        <fullName evidence="5">(wild Malaysian banana) hypothetical protein</fullName>
    </submittedName>
</protein>
<dbReference type="PROSITE" id="PS01031">
    <property type="entry name" value="SHSP"/>
    <property type="match status" value="1"/>
</dbReference>
<sequence>MAAIGADYSLQLSSVDERAMESEGEEPSLNGVAMYREGAASSESERSYGKFWRQFRLPNNVDLNFVSAKLEDGVLIVALPKLAPKKIRGPRVVSIAGGDDARDMEKLQWSSNEDKKVDL</sequence>
<organism evidence="6 7">
    <name type="scientific">Musa acuminata subsp. malaccensis</name>
    <name type="common">Wild banana</name>
    <name type="synonym">Musa malaccensis</name>
    <dbReference type="NCBI Taxonomy" id="214687"/>
    <lineage>
        <taxon>Eukaryota</taxon>
        <taxon>Viridiplantae</taxon>
        <taxon>Streptophyta</taxon>
        <taxon>Embryophyta</taxon>
        <taxon>Tracheophyta</taxon>
        <taxon>Spermatophyta</taxon>
        <taxon>Magnoliopsida</taxon>
        <taxon>Liliopsida</taxon>
        <taxon>Zingiberales</taxon>
        <taxon>Musaceae</taxon>
        <taxon>Musa</taxon>
    </lineage>
</organism>
<comment type="similarity">
    <text evidence="2 3">Belongs to the small heat shock protein (HSP20) family.</text>
</comment>
<dbReference type="InParanoid" id="A0A804IRD4"/>
<name>A0A804IRD4_MUSAM</name>
<dbReference type="SUPFAM" id="SSF49764">
    <property type="entry name" value="HSP20-like chaperones"/>
    <property type="match status" value="1"/>
</dbReference>
<feature type="domain" description="SHSP" evidence="4">
    <location>
        <begin position="1"/>
        <end position="98"/>
    </location>
</feature>
<evidence type="ECO:0000256" key="1">
    <source>
        <dbReference type="ARBA" id="ARBA00023016"/>
    </source>
</evidence>
<accession>A0A804IRD4</accession>
<gene>
    <name evidence="5" type="ORF">GSMUA_125120.1</name>
</gene>
<dbReference type="Gene3D" id="2.60.40.790">
    <property type="match status" value="1"/>
</dbReference>
<reference evidence="5" key="1">
    <citation type="submission" date="2021-03" db="EMBL/GenBank/DDBJ databases">
        <authorList>
            <consortium name="Genoscope - CEA"/>
            <person name="William W."/>
        </authorList>
    </citation>
    <scope>NUCLEOTIDE SEQUENCE</scope>
    <source>
        <strain evidence="5">Doubled-haploid Pahang</strain>
    </source>
</reference>
<dbReference type="Pfam" id="PF00011">
    <property type="entry name" value="HSP20"/>
    <property type="match status" value="1"/>
</dbReference>
<dbReference type="Gramene" id="Ma04_t19090.1">
    <property type="protein sequence ID" value="Ma04_p19090.1"/>
    <property type="gene ID" value="Ma04_g19090"/>
</dbReference>
<reference evidence="6" key="2">
    <citation type="submission" date="2021-05" db="UniProtKB">
        <authorList>
            <consortium name="EnsemblPlants"/>
        </authorList>
    </citation>
    <scope>IDENTIFICATION</scope>
    <source>
        <strain evidence="6">subsp. malaccensis</strain>
    </source>
</reference>
<dbReference type="PANTHER" id="PTHR11527">
    <property type="entry name" value="HEAT-SHOCK PROTEIN 20 FAMILY MEMBER"/>
    <property type="match status" value="1"/>
</dbReference>
<dbReference type="EMBL" id="HG996469">
    <property type="protein sequence ID" value="CAG1842717.1"/>
    <property type="molecule type" value="Genomic_DNA"/>
</dbReference>
<evidence type="ECO:0000313" key="7">
    <source>
        <dbReference type="Proteomes" id="UP000012960"/>
    </source>
</evidence>
<evidence type="ECO:0000256" key="3">
    <source>
        <dbReference type="RuleBase" id="RU003616"/>
    </source>
</evidence>
<evidence type="ECO:0000256" key="2">
    <source>
        <dbReference type="PROSITE-ProRule" id="PRU00285"/>
    </source>
</evidence>
<dbReference type="OrthoDB" id="1431247at2759"/>
<dbReference type="EnsemblPlants" id="Ma04_t19090.1">
    <property type="protein sequence ID" value="Ma04_p19090.1"/>
    <property type="gene ID" value="Ma04_g19090"/>
</dbReference>
<keyword evidence="7" id="KW-1185">Reference proteome</keyword>
<evidence type="ECO:0000313" key="6">
    <source>
        <dbReference type="EnsemblPlants" id="Ma04_p19090.1"/>
    </source>
</evidence>
<evidence type="ECO:0000313" key="5">
    <source>
        <dbReference type="EMBL" id="CAG1842717.1"/>
    </source>
</evidence>
<dbReference type="Proteomes" id="UP000012960">
    <property type="component" value="Unplaced"/>
</dbReference>
<dbReference type="InterPro" id="IPR008978">
    <property type="entry name" value="HSP20-like_chaperone"/>
</dbReference>
<dbReference type="KEGG" id="mus:103982063"/>
<dbReference type="InterPro" id="IPR031107">
    <property type="entry name" value="Small_HSP"/>
</dbReference>